<dbReference type="SUPFAM" id="SSF52833">
    <property type="entry name" value="Thioredoxin-like"/>
    <property type="match status" value="1"/>
</dbReference>
<reference evidence="2" key="1">
    <citation type="submission" date="2023-06" db="EMBL/GenBank/DDBJ databases">
        <authorList>
            <person name="Jiang Y."/>
            <person name="Liu Q."/>
        </authorList>
    </citation>
    <scope>NUCLEOTIDE SEQUENCE</scope>
    <source>
        <strain evidence="2">CGMCC 1.12090</strain>
    </source>
</reference>
<dbReference type="InterPro" id="IPR004045">
    <property type="entry name" value="Glutathione_S-Trfase_N"/>
</dbReference>
<evidence type="ECO:0000259" key="1">
    <source>
        <dbReference type="PROSITE" id="PS50404"/>
    </source>
</evidence>
<proteinExistence type="predicted"/>
<dbReference type="RefSeq" id="WP_301812799.1">
    <property type="nucleotide sequence ID" value="NZ_JAUJZH010000017.1"/>
</dbReference>
<sequence length="312" mass="34117">MADLILHHYATSPFSEKLRLILGYKKLAWKSVIIPQIAPKPELVALTGGYRRTPVLQIGADIYCDTALICDVLEHLAPLPSIYPEPGKGLARVLAQWADSTLFWAAMAYNFSPKGAADMFGKAPPEVVKAFTEDRRAMSGSMVRLRPADAAAAYKSYLRRLSDMLDDTDYLLGAFPTVADFACYHPLWFTRKRTPSMAGILQLTPAVGDWMDRMAAIGHGTMEVFDAARALEVATASTPHTLLSDSTFQDEHGIALGSPVTIAAESFGPEATEGELVAATRTHYTLRRTDPRAGTVHVHFPRIGYVLRAVSP</sequence>
<comment type="caution">
    <text evidence="2">The sequence shown here is derived from an EMBL/GenBank/DDBJ whole genome shotgun (WGS) entry which is preliminary data.</text>
</comment>
<dbReference type="SUPFAM" id="SSF47616">
    <property type="entry name" value="GST C-terminal domain-like"/>
    <property type="match status" value="1"/>
</dbReference>
<dbReference type="CDD" id="cd00570">
    <property type="entry name" value="GST_N_family"/>
    <property type="match status" value="1"/>
</dbReference>
<gene>
    <name evidence="2" type="ORF">Q2T77_22575</name>
</gene>
<dbReference type="InterPro" id="IPR036249">
    <property type="entry name" value="Thioredoxin-like_sf"/>
</dbReference>
<organism evidence="2 3">
    <name type="scientific">Variovorax ginsengisoli</name>
    <dbReference type="NCBI Taxonomy" id="363844"/>
    <lineage>
        <taxon>Bacteria</taxon>
        <taxon>Pseudomonadati</taxon>
        <taxon>Pseudomonadota</taxon>
        <taxon>Betaproteobacteria</taxon>
        <taxon>Burkholderiales</taxon>
        <taxon>Comamonadaceae</taxon>
        <taxon>Variovorax</taxon>
    </lineage>
</organism>
<name>A0ABT8S8E2_9BURK</name>
<evidence type="ECO:0000313" key="2">
    <source>
        <dbReference type="EMBL" id="MDO1535085.1"/>
    </source>
</evidence>
<dbReference type="Pfam" id="PF13410">
    <property type="entry name" value="GST_C_2"/>
    <property type="match status" value="1"/>
</dbReference>
<dbReference type="InterPro" id="IPR036282">
    <property type="entry name" value="Glutathione-S-Trfase_C_sf"/>
</dbReference>
<protein>
    <submittedName>
        <fullName evidence="2">Glutathione S-transferase family protein</fullName>
    </submittedName>
</protein>
<dbReference type="EMBL" id="JAUKVY010000017">
    <property type="protein sequence ID" value="MDO1535085.1"/>
    <property type="molecule type" value="Genomic_DNA"/>
</dbReference>
<dbReference type="Proteomes" id="UP001169027">
    <property type="component" value="Unassembled WGS sequence"/>
</dbReference>
<feature type="domain" description="GST N-terminal" evidence="1">
    <location>
        <begin position="2"/>
        <end position="81"/>
    </location>
</feature>
<dbReference type="Pfam" id="PF13417">
    <property type="entry name" value="GST_N_3"/>
    <property type="match status" value="1"/>
</dbReference>
<dbReference type="PROSITE" id="PS50404">
    <property type="entry name" value="GST_NTER"/>
    <property type="match status" value="1"/>
</dbReference>
<dbReference type="Gene3D" id="3.40.30.110">
    <property type="match status" value="2"/>
</dbReference>
<evidence type="ECO:0000313" key="3">
    <source>
        <dbReference type="Proteomes" id="UP001169027"/>
    </source>
</evidence>
<accession>A0ABT8S8E2</accession>
<keyword evidence="3" id="KW-1185">Reference proteome</keyword>